<gene>
    <name evidence="1" type="ORF">KPL71_014116</name>
</gene>
<dbReference type="Proteomes" id="UP000829398">
    <property type="component" value="Chromosome 5"/>
</dbReference>
<reference evidence="2" key="1">
    <citation type="journal article" date="2023" name="Hortic. Res.">
        <title>A chromosome-level phased genome enabling allele-level studies in sweet orange: a case study on citrus Huanglongbing tolerance.</title>
        <authorList>
            <person name="Wu B."/>
            <person name="Yu Q."/>
            <person name="Deng Z."/>
            <person name="Duan Y."/>
            <person name="Luo F."/>
            <person name="Gmitter F. Jr."/>
        </authorList>
    </citation>
    <scope>NUCLEOTIDE SEQUENCE [LARGE SCALE GENOMIC DNA]</scope>
    <source>
        <strain evidence="2">cv. Valencia</strain>
    </source>
</reference>
<protein>
    <submittedName>
        <fullName evidence="1">O-methyltransferase ZRP4</fullName>
    </submittedName>
</protein>
<comment type="caution">
    <text evidence="1">The sequence shown here is derived from an EMBL/GenBank/DDBJ whole genome shotgun (WGS) entry which is preliminary data.</text>
</comment>
<dbReference type="EMBL" id="CM039174">
    <property type="protein sequence ID" value="KAH9751023.1"/>
    <property type="molecule type" value="Genomic_DNA"/>
</dbReference>
<evidence type="ECO:0000313" key="2">
    <source>
        <dbReference type="Proteomes" id="UP000829398"/>
    </source>
</evidence>
<name>A0ACB8K9F7_CITSI</name>
<organism evidence="1 2">
    <name type="scientific">Citrus sinensis</name>
    <name type="common">Sweet orange</name>
    <name type="synonym">Citrus aurantium var. sinensis</name>
    <dbReference type="NCBI Taxonomy" id="2711"/>
    <lineage>
        <taxon>Eukaryota</taxon>
        <taxon>Viridiplantae</taxon>
        <taxon>Streptophyta</taxon>
        <taxon>Embryophyta</taxon>
        <taxon>Tracheophyta</taxon>
        <taxon>Spermatophyta</taxon>
        <taxon>Magnoliopsida</taxon>
        <taxon>eudicotyledons</taxon>
        <taxon>Gunneridae</taxon>
        <taxon>Pentapetalae</taxon>
        <taxon>rosids</taxon>
        <taxon>malvids</taxon>
        <taxon>Sapindales</taxon>
        <taxon>Rutaceae</taxon>
        <taxon>Aurantioideae</taxon>
        <taxon>Citrus</taxon>
    </lineage>
</organism>
<accession>A0ACB8K9F7</accession>
<evidence type="ECO:0000313" key="1">
    <source>
        <dbReference type="EMBL" id="KAH9751023.1"/>
    </source>
</evidence>
<keyword evidence="2" id="KW-1185">Reference proteome</keyword>
<proteinExistence type="predicted"/>
<sequence>MTLRRGKLFDNKVKVRTRKTSEPTSSDPVPSQDSSPNVLEENGPPTYIPKAPFPQRLTKVKKETSIGEIMEIFKQLGLGELKPTSIILQLTDKSMKIPRGIIEDVLIQIDKFYYPHDFIVIDTQHVQEPKKHNPVIPGRPFLATTDAHISCRTGNMHLSFGNMTMELNIFNVPKQAQDDDEVVEVDMIEASIDDSFISNHCDNLLTSCTTDSDFSVDVDSGIEEVNTLLDSTLIKDLIKWKEKIEPLPPEEKIEPFKLELLSKEVQYRSHSEMKTVDQIEHHIIIYRNQAENSDFRSMSSIEVEDANELFQAQAHLYKHVLSYMSSIFLKCAVELGIPDIIHKRGRPVTLPELVSALEFQPNKRNCLRRIMRLLDHSGFFSTTKVHNSREEENEAYALTSASKLLLKDKPYCLSPFVLLVTDAAFITPGHYLSRWLRGNELPDPFVTGHGINIWGYAEQNHEFNNLFNQGLASDSQMAKLIIKDCKHIFDGLSSLVEVGGGTGSFARIISEAFPSIKCSVLELPHVIADLPETDNLKFIAGDMNQSIPSADAFLFKLIFHDYDDEVCLKLLKNCREAVASSDGREKVIIVDIVVNEKKDKPEITEAKLLYDALMMTCVPGIERSEKEWERLFFDAGFTSYKITPLLGLRSFIEVYL</sequence>